<evidence type="ECO:0000256" key="5">
    <source>
        <dbReference type="ARBA" id="ARBA00023295"/>
    </source>
</evidence>
<dbReference type="InterPro" id="IPR000490">
    <property type="entry name" value="Glyco_hydro_17"/>
</dbReference>
<comment type="similarity">
    <text evidence="2 8">Belongs to the glycosyl hydrolase 17 family.</text>
</comment>
<dbReference type="EC" id="3.2.1.39" evidence="3"/>
<reference evidence="11 12" key="1">
    <citation type="journal article" date="2023" name="Plants (Basel)">
        <title>Bridging the Gap: Combining Genomics and Transcriptomics Approaches to Understand Stylosanthes scabra, an Orphan Legume from the Brazilian Caatinga.</title>
        <authorList>
            <person name="Ferreira-Neto J.R.C."/>
            <person name="da Silva M.D."/>
            <person name="Binneck E."/>
            <person name="de Melo N.F."/>
            <person name="da Silva R.H."/>
            <person name="de Melo A.L.T.M."/>
            <person name="Pandolfi V."/>
            <person name="Bustamante F.O."/>
            <person name="Brasileiro-Vidal A.C."/>
            <person name="Benko-Iseppon A.M."/>
        </authorList>
    </citation>
    <scope>NUCLEOTIDE SEQUENCE [LARGE SCALE GENOMIC DNA]</scope>
    <source>
        <tissue evidence="11">Leaves</tissue>
    </source>
</reference>
<dbReference type="EMBL" id="JASCZI010060916">
    <property type="protein sequence ID" value="MED6136768.1"/>
    <property type="molecule type" value="Genomic_DNA"/>
</dbReference>
<gene>
    <name evidence="11" type="ORF">PIB30_058914</name>
</gene>
<evidence type="ECO:0000313" key="12">
    <source>
        <dbReference type="Proteomes" id="UP001341840"/>
    </source>
</evidence>
<keyword evidence="4 9" id="KW-0378">Hydrolase</keyword>
<feature type="chain" id="PRO_5047023853" description="glucan endo-1,3-beta-D-glucosidase" evidence="10">
    <location>
        <begin position="25"/>
        <end position="388"/>
    </location>
</feature>
<keyword evidence="5 9" id="KW-0326">Glycosidase</keyword>
<evidence type="ECO:0000256" key="6">
    <source>
        <dbReference type="ARBA" id="ARBA00033335"/>
    </source>
</evidence>
<dbReference type="InterPro" id="IPR017853">
    <property type="entry name" value="GH"/>
</dbReference>
<dbReference type="Proteomes" id="UP001341840">
    <property type="component" value="Unassembled WGS sequence"/>
</dbReference>
<keyword evidence="12" id="KW-1185">Reference proteome</keyword>
<evidence type="ECO:0000256" key="2">
    <source>
        <dbReference type="ARBA" id="ARBA00008773"/>
    </source>
</evidence>
<dbReference type="InterPro" id="IPR044965">
    <property type="entry name" value="Glyco_hydro_17_plant"/>
</dbReference>
<feature type="signal peptide" evidence="10">
    <location>
        <begin position="1"/>
        <end position="24"/>
    </location>
</feature>
<name>A0ABU6SLD7_9FABA</name>
<evidence type="ECO:0000256" key="3">
    <source>
        <dbReference type="ARBA" id="ARBA00012780"/>
    </source>
</evidence>
<comment type="caution">
    <text evidence="11">The sequence shown here is derived from an EMBL/GenBank/DDBJ whole genome shotgun (WGS) entry which is preliminary data.</text>
</comment>
<dbReference type="SUPFAM" id="SSF51445">
    <property type="entry name" value="(Trans)glycosidases"/>
    <property type="match status" value="1"/>
</dbReference>
<keyword evidence="10" id="KW-0732">Signal</keyword>
<evidence type="ECO:0000256" key="8">
    <source>
        <dbReference type="RuleBase" id="RU004335"/>
    </source>
</evidence>
<evidence type="ECO:0000313" key="11">
    <source>
        <dbReference type="EMBL" id="MED6136768.1"/>
    </source>
</evidence>
<evidence type="ECO:0000256" key="1">
    <source>
        <dbReference type="ARBA" id="ARBA00000382"/>
    </source>
</evidence>
<protein>
    <recommendedName>
        <fullName evidence="3">glucan endo-1,3-beta-D-glucosidase</fullName>
        <ecNumber evidence="3">3.2.1.39</ecNumber>
    </recommendedName>
    <alternativeName>
        <fullName evidence="6">(1-&gt;3)-beta-glucan endohydrolase</fullName>
    </alternativeName>
    <alternativeName>
        <fullName evidence="7">Beta-1,3-endoglucanase</fullName>
    </alternativeName>
</protein>
<evidence type="ECO:0000256" key="4">
    <source>
        <dbReference type="ARBA" id="ARBA00022801"/>
    </source>
</evidence>
<evidence type="ECO:0000256" key="10">
    <source>
        <dbReference type="SAM" id="SignalP"/>
    </source>
</evidence>
<dbReference type="Gene3D" id="3.20.20.80">
    <property type="entry name" value="Glycosidases"/>
    <property type="match status" value="1"/>
</dbReference>
<sequence length="388" mass="42982">MFNNHHYLIPLLFFLSLIIPRSTSLPPCIGLTYSAPGPTPSPPQPDTLPAQLSTLKINSLRLEDPDPTVIRTFLYTNVTLFLTVPNYLVPTMASNRSSTLRWLYTHVVPFYPRARITTISVGNAFLDSYPQSASSLLPAITNLHLSLRDLGIRKITVSTSFSFVTAISAPFPPSSAQFQEPPGINLIGPLLQFLRDTNSSFLINVYPYNLYRLKSEIPLGIALFQEHPFNFRDDLVTGVRYRNLFDMMIDAVVSAMAVAGYESIPIIVTETGWPSASTAANEVEANPVYAEIYLKGLVKHLRSGIGTPLLKDGVKEVYVYEMFDKKEGSSTSTSATSARSWGVLYANGSTKYSIDFSSSISNYLLEGSWINVALRVLLSSFLVMVLWI</sequence>
<evidence type="ECO:0000256" key="9">
    <source>
        <dbReference type="RuleBase" id="RU004336"/>
    </source>
</evidence>
<organism evidence="11 12">
    <name type="scientific">Stylosanthes scabra</name>
    <dbReference type="NCBI Taxonomy" id="79078"/>
    <lineage>
        <taxon>Eukaryota</taxon>
        <taxon>Viridiplantae</taxon>
        <taxon>Streptophyta</taxon>
        <taxon>Embryophyta</taxon>
        <taxon>Tracheophyta</taxon>
        <taxon>Spermatophyta</taxon>
        <taxon>Magnoliopsida</taxon>
        <taxon>eudicotyledons</taxon>
        <taxon>Gunneridae</taxon>
        <taxon>Pentapetalae</taxon>
        <taxon>rosids</taxon>
        <taxon>fabids</taxon>
        <taxon>Fabales</taxon>
        <taxon>Fabaceae</taxon>
        <taxon>Papilionoideae</taxon>
        <taxon>50 kb inversion clade</taxon>
        <taxon>dalbergioids sensu lato</taxon>
        <taxon>Dalbergieae</taxon>
        <taxon>Pterocarpus clade</taxon>
        <taxon>Stylosanthes</taxon>
    </lineage>
</organism>
<proteinExistence type="inferred from homology"/>
<accession>A0ABU6SLD7</accession>
<dbReference type="PROSITE" id="PS00587">
    <property type="entry name" value="GLYCOSYL_HYDROL_F17"/>
    <property type="match status" value="1"/>
</dbReference>
<comment type="catalytic activity">
    <reaction evidence="1">
        <text>Hydrolysis of (1-&gt;3)-beta-D-glucosidic linkages in (1-&gt;3)-beta-D-glucans.</text>
        <dbReference type="EC" id="3.2.1.39"/>
    </reaction>
</comment>
<dbReference type="PANTHER" id="PTHR32227">
    <property type="entry name" value="GLUCAN ENDO-1,3-BETA-GLUCOSIDASE BG1-RELATED-RELATED"/>
    <property type="match status" value="1"/>
</dbReference>
<evidence type="ECO:0000256" key="7">
    <source>
        <dbReference type="ARBA" id="ARBA00033417"/>
    </source>
</evidence>
<dbReference type="Pfam" id="PF00332">
    <property type="entry name" value="Glyco_hydro_17"/>
    <property type="match status" value="1"/>
</dbReference>